<reference evidence="1" key="1">
    <citation type="journal article" date="2014" name="Int. J. Syst. Evol. Microbiol.">
        <title>Complete genome sequence of Corynebacterium casei LMG S-19264T (=DSM 44701T), isolated from a smear-ripened cheese.</title>
        <authorList>
            <consortium name="US DOE Joint Genome Institute (JGI-PGF)"/>
            <person name="Walter F."/>
            <person name="Albersmeier A."/>
            <person name="Kalinowski J."/>
            <person name="Ruckert C."/>
        </authorList>
    </citation>
    <scope>NUCLEOTIDE SEQUENCE</scope>
    <source>
        <strain evidence="1">CGMCC 1.15330</strain>
    </source>
</reference>
<keyword evidence="2" id="KW-1185">Reference proteome</keyword>
<organism evidence="1 2">
    <name type="scientific">Sphingomonas metalli</name>
    <dbReference type="NCBI Taxonomy" id="1779358"/>
    <lineage>
        <taxon>Bacteria</taxon>
        <taxon>Pseudomonadati</taxon>
        <taxon>Pseudomonadota</taxon>
        <taxon>Alphaproteobacteria</taxon>
        <taxon>Sphingomonadales</taxon>
        <taxon>Sphingomonadaceae</taxon>
        <taxon>Sphingomonas</taxon>
    </lineage>
</organism>
<proteinExistence type="predicted"/>
<name>A0A916WVE0_9SPHN</name>
<dbReference type="AlphaFoldDB" id="A0A916WVE0"/>
<dbReference type="EMBL" id="BMIH01000003">
    <property type="protein sequence ID" value="GGB33092.1"/>
    <property type="molecule type" value="Genomic_DNA"/>
</dbReference>
<protein>
    <recommendedName>
        <fullName evidence="3">STAS/SEC14 domain-containing protein</fullName>
    </recommendedName>
</protein>
<dbReference type="RefSeq" id="WP_188658943.1">
    <property type="nucleotide sequence ID" value="NZ_BMIH01000003.1"/>
</dbReference>
<evidence type="ECO:0000313" key="1">
    <source>
        <dbReference type="EMBL" id="GGB33092.1"/>
    </source>
</evidence>
<comment type="caution">
    <text evidence="1">The sequence shown here is derived from an EMBL/GenBank/DDBJ whole genome shotgun (WGS) entry which is preliminary data.</text>
</comment>
<sequence length="123" mass="13511">MTCDPDRGLLRITLSGFFTVDDVAAYEAARVLHVSRLRCPIGQHLTLADVTGLDIQTQDVVAAFTRVVGDPRYRPRRLAVVVPHTLTRIQAMRAVDGPGVRVFRSVAEAEDWLLSDPEAETAA</sequence>
<gene>
    <name evidence="1" type="ORF">GCM10011380_23190</name>
</gene>
<accession>A0A916WVE0</accession>
<reference evidence="1" key="2">
    <citation type="submission" date="2020-09" db="EMBL/GenBank/DDBJ databases">
        <authorList>
            <person name="Sun Q."/>
            <person name="Zhou Y."/>
        </authorList>
    </citation>
    <scope>NUCLEOTIDE SEQUENCE</scope>
    <source>
        <strain evidence="1">CGMCC 1.15330</strain>
    </source>
</reference>
<evidence type="ECO:0008006" key="3">
    <source>
        <dbReference type="Google" id="ProtNLM"/>
    </source>
</evidence>
<dbReference type="Proteomes" id="UP000623067">
    <property type="component" value="Unassembled WGS sequence"/>
</dbReference>
<evidence type="ECO:0000313" key="2">
    <source>
        <dbReference type="Proteomes" id="UP000623067"/>
    </source>
</evidence>